<reference evidence="6" key="1">
    <citation type="submission" date="2023-10" db="EMBL/GenBank/DDBJ databases">
        <authorList>
            <person name="Noh H."/>
        </authorList>
    </citation>
    <scope>NUCLEOTIDE SEQUENCE</scope>
    <source>
        <strain evidence="6">DUCC4014</strain>
    </source>
</reference>
<dbReference type="RefSeq" id="XP_062625018.1">
    <property type="nucleotide sequence ID" value="XM_062769034.1"/>
</dbReference>
<feature type="transmembrane region" description="Helical" evidence="4">
    <location>
        <begin position="417"/>
        <end position="437"/>
    </location>
</feature>
<dbReference type="PANTHER" id="PTHR11360:SF177">
    <property type="entry name" value="RIBOFLAVIN TRANSPORTER MCH5"/>
    <property type="match status" value="1"/>
</dbReference>
<feature type="compositionally biased region" description="Basic and acidic residues" evidence="3">
    <location>
        <begin position="26"/>
        <end position="40"/>
    </location>
</feature>
<protein>
    <submittedName>
        <fullName evidence="6">MFS transporter asaE</fullName>
    </submittedName>
</protein>
<dbReference type="AlphaFoldDB" id="A0AAF1BG05"/>
<dbReference type="Pfam" id="PF07690">
    <property type="entry name" value="MFS_1"/>
    <property type="match status" value="1"/>
</dbReference>
<organism evidence="6 7">
    <name type="scientific">Vanrija pseudolonga</name>
    <dbReference type="NCBI Taxonomy" id="143232"/>
    <lineage>
        <taxon>Eukaryota</taxon>
        <taxon>Fungi</taxon>
        <taxon>Dikarya</taxon>
        <taxon>Basidiomycota</taxon>
        <taxon>Agaricomycotina</taxon>
        <taxon>Tremellomycetes</taxon>
        <taxon>Trichosporonales</taxon>
        <taxon>Trichosporonaceae</taxon>
        <taxon>Vanrija</taxon>
    </lineage>
</organism>
<accession>A0AAF1BG05</accession>
<gene>
    <name evidence="6" type="primary">asaE_2</name>
    <name evidence="6" type="ORF">LOC62_02G002524</name>
</gene>
<sequence length="460" mass="49520">MTERTVSTDSSPTLANEAAKVVDDKFDKVDTANLDKEKSPSLEPPTPAPTHSPPPDGGREAWLVILSTALVLFTMFGLMTSFGQLMLYYMEHQLRNSSKSDIAWISSVQGGVMFMGSTLSGRVFDVYGTKWLVRIGTTSSFAALIAIAFCKEYYQFMLAHLFFGLAGAFVYSPCTAIAGHWFAKRRSTAMGVILAGTGLAGVLYPIVLARLFARFSFRDSMLIVAGINALLMAPSWVWMKARLPPKTPPPWADLLKPWREPPYAFLAAGAALVMLNWFTPYFQAPLYTSASGLEAKYTTYAVTLVQAGATVGRLGGGILADHFGAWRMFFAFGTATAVSLFAFWTVFPTPTPVAVIGLVSYGLTSGAYVTLVAGACATVSPLPELGMRMGMVWTLGGAMSLVGPAISGQLIERAGGRFTYAAIWAGCTILAGVWIANAPKILLVARRVFGSRKEEQQSPA</sequence>
<feature type="domain" description="Major facilitator superfamily (MFS) profile" evidence="5">
    <location>
        <begin position="65"/>
        <end position="449"/>
    </location>
</feature>
<feature type="region of interest" description="Disordered" evidence="3">
    <location>
        <begin position="26"/>
        <end position="55"/>
    </location>
</feature>
<dbReference type="SUPFAM" id="SSF103473">
    <property type="entry name" value="MFS general substrate transporter"/>
    <property type="match status" value="1"/>
</dbReference>
<evidence type="ECO:0000313" key="7">
    <source>
        <dbReference type="Proteomes" id="UP000827549"/>
    </source>
</evidence>
<feature type="transmembrane region" description="Helical" evidence="4">
    <location>
        <begin position="61"/>
        <end position="90"/>
    </location>
</feature>
<dbReference type="InterPro" id="IPR020846">
    <property type="entry name" value="MFS_dom"/>
</dbReference>
<dbReference type="InterPro" id="IPR011701">
    <property type="entry name" value="MFS"/>
</dbReference>
<feature type="transmembrane region" description="Helical" evidence="4">
    <location>
        <begin position="328"/>
        <end position="347"/>
    </location>
</feature>
<feature type="transmembrane region" description="Helical" evidence="4">
    <location>
        <begin position="102"/>
        <end position="119"/>
    </location>
</feature>
<dbReference type="GeneID" id="87805771"/>
<dbReference type="InterPro" id="IPR050327">
    <property type="entry name" value="Proton-linked_MCT"/>
</dbReference>
<comment type="similarity">
    <text evidence="2">Belongs to the major facilitator superfamily. Monocarboxylate porter (TC 2.A.1.13) family.</text>
</comment>
<evidence type="ECO:0000256" key="4">
    <source>
        <dbReference type="SAM" id="Phobius"/>
    </source>
</evidence>
<feature type="transmembrane region" description="Helical" evidence="4">
    <location>
        <begin position="161"/>
        <end position="183"/>
    </location>
</feature>
<name>A0AAF1BG05_9TREE</name>
<feature type="transmembrane region" description="Helical" evidence="4">
    <location>
        <begin position="131"/>
        <end position="149"/>
    </location>
</feature>
<feature type="compositionally biased region" description="Pro residues" evidence="3">
    <location>
        <begin position="42"/>
        <end position="55"/>
    </location>
</feature>
<dbReference type="GO" id="GO:0022857">
    <property type="term" value="F:transmembrane transporter activity"/>
    <property type="evidence" value="ECO:0007669"/>
    <property type="project" value="InterPro"/>
</dbReference>
<evidence type="ECO:0000259" key="5">
    <source>
        <dbReference type="PROSITE" id="PS50850"/>
    </source>
</evidence>
<dbReference type="EMBL" id="CP086715">
    <property type="protein sequence ID" value="WOO78986.1"/>
    <property type="molecule type" value="Genomic_DNA"/>
</dbReference>
<evidence type="ECO:0000313" key="6">
    <source>
        <dbReference type="EMBL" id="WOO78986.1"/>
    </source>
</evidence>
<dbReference type="InterPro" id="IPR036259">
    <property type="entry name" value="MFS_trans_sf"/>
</dbReference>
<keyword evidence="4" id="KW-0812">Transmembrane</keyword>
<comment type="subcellular location">
    <subcellularLocation>
        <location evidence="1">Membrane</location>
        <topology evidence="1">Multi-pass membrane protein</topology>
    </subcellularLocation>
</comment>
<evidence type="ECO:0000256" key="1">
    <source>
        <dbReference type="ARBA" id="ARBA00004141"/>
    </source>
</evidence>
<proteinExistence type="inferred from homology"/>
<keyword evidence="7" id="KW-1185">Reference proteome</keyword>
<dbReference type="GO" id="GO:0016020">
    <property type="term" value="C:membrane"/>
    <property type="evidence" value="ECO:0007669"/>
    <property type="project" value="UniProtKB-SubCell"/>
</dbReference>
<feature type="transmembrane region" description="Helical" evidence="4">
    <location>
        <begin position="261"/>
        <end position="279"/>
    </location>
</feature>
<dbReference type="Proteomes" id="UP000827549">
    <property type="component" value="Chromosome 2"/>
</dbReference>
<keyword evidence="4" id="KW-0472">Membrane</keyword>
<dbReference type="Gene3D" id="1.20.1250.20">
    <property type="entry name" value="MFS general substrate transporter like domains"/>
    <property type="match status" value="2"/>
</dbReference>
<dbReference type="PANTHER" id="PTHR11360">
    <property type="entry name" value="MONOCARBOXYLATE TRANSPORTER"/>
    <property type="match status" value="1"/>
</dbReference>
<keyword evidence="4" id="KW-1133">Transmembrane helix</keyword>
<dbReference type="PROSITE" id="PS50850">
    <property type="entry name" value="MFS"/>
    <property type="match status" value="1"/>
</dbReference>
<evidence type="ECO:0000256" key="2">
    <source>
        <dbReference type="ARBA" id="ARBA00006727"/>
    </source>
</evidence>
<feature type="transmembrane region" description="Helical" evidence="4">
    <location>
        <begin position="391"/>
        <end position="411"/>
    </location>
</feature>
<feature type="transmembrane region" description="Helical" evidence="4">
    <location>
        <begin position="353"/>
        <end position="379"/>
    </location>
</feature>
<feature type="transmembrane region" description="Helical" evidence="4">
    <location>
        <begin position="221"/>
        <end position="241"/>
    </location>
</feature>
<evidence type="ECO:0000256" key="3">
    <source>
        <dbReference type="SAM" id="MobiDB-lite"/>
    </source>
</evidence>
<feature type="transmembrane region" description="Helical" evidence="4">
    <location>
        <begin position="189"/>
        <end position="209"/>
    </location>
</feature>